<organism evidence="1 2">
    <name type="scientific">Glossina pallidipes</name>
    <name type="common">Tsetse fly</name>
    <dbReference type="NCBI Taxonomy" id="7398"/>
    <lineage>
        <taxon>Eukaryota</taxon>
        <taxon>Metazoa</taxon>
        <taxon>Ecdysozoa</taxon>
        <taxon>Arthropoda</taxon>
        <taxon>Hexapoda</taxon>
        <taxon>Insecta</taxon>
        <taxon>Pterygota</taxon>
        <taxon>Neoptera</taxon>
        <taxon>Endopterygota</taxon>
        <taxon>Diptera</taxon>
        <taxon>Brachycera</taxon>
        <taxon>Muscomorpha</taxon>
        <taxon>Hippoboscoidea</taxon>
        <taxon>Glossinidae</taxon>
        <taxon>Glossina</taxon>
    </lineage>
</organism>
<reference evidence="2" key="1">
    <citation type="submission" date="2014-03" db="EMBL/GenBank/DDBJ databases">
        <authorList>
            <person name="Aksoy S."/>
            <person name="Warren W."/>
            <person name="Wilson R.K."/>
        </authorList>
    </citation>
    <scope>NUCLEOTIDE SEQUENCE [LARGE SCALE GENOMIC DNA]</scope>
    <source>
        <strain evidence="2">IAEA</strain>
    </source>
</reference>
<accession>A0A1B0AHY3</accession>
<dbReference type="Proteomes" id="UP000092445">
    <property type="component" value="Unassembled WGS sequence"/>
</dbReference>
<reference evidence="1" key="2">
    <citation type="submission" date="2020-05" db="UniProtKB">
        <authorList>
            <consortium name="EnsemblMetazoa"/>
        </authorList>
    </citation>
    <scope>IDENTIFICATION</scope>
    <source>
        <strain evidence="1">IAEA</strain>
    </source>
</reference>
<proteinExistence type="predicted"/>
<dbReference type="EnsemblMetazoa" id="GPAI046416-RA">
    <property type="protein sequence ID" value="GPAI046416-PA"/>
    <property type="gene ID" value="GPAI046416"/>
</dbReference>
<protein>
    <submittedName>
        <fullName evidence="1">Uncharacterized protein</fullName>
    </submittedName>
</protein>
<keyword evidence="2" id="KW-1185">Reference proteome</keyword>
<evidence type="ECO:0000313" key="1">
    <source>
        <dbReference type="EnsemblMetazoa" id="GPAI046416-PA"/>
    </source>
</evidence>
<dbReference type="VEuPathDB" id="VectorBase:GPAI046416"/>
<dbReference type="AlphaFoldDB" id="A0A1B0AHY3"/>
<sequence length="101" mass="11328">MKQNFIRILSKYNPLGDLSTWCACYSGLQLDLKTCSSSSNEDDAVSSVFDGCNVAMAMLPDLKATLQNAALRHTSIRTATRIRKPNKRVESLLKQYERNTI</sequence>
<evidence type="ECO:0000313" key="2">
    <source>
        <dbReference type="Proteomes" id="UP000092445"/>
    </source>
</evidence>
<name>A0A1B0AHY3_GLOPL</name>